<dbReference type="OrthoDB" id="418179at2759"/>
<organism evidence="1 2">
    <name type="scientific">Acanthamoeba castellanii (strain ATCC 30010 / Neff)</name>
    <dbReference type="NCBI Taxonomy" id="1257118"/>
    <lineage>
        <taxon>Eukaryota</taxon>
        <taxon>Amoebozoa</taxon>
        <taxon>Discosea</taxon>
        <taxon>Longamoebia</taxon>
        <taxon>Centramoebida</taxon>
        <taxon>Acanthamoebidae</taxon>
        <taxon>Acanthamoeba</taxon>
    </lineage>
</organism>
<name>L8GFF2_ACACF</name>
<dbReference type="AlphaFoldDB" id="L8GFF2"/>
<dbReference type="RefSeq" id="XP_004332924.1">
    <property type="nucleotide sequence ID" value="XM_004332876.1"/>
</dbReference>
<proteinExistence type="predicted"/>
<gene>
    <name evidence="1" type="ORF">ACA1_145520</name>
</gene>
<dbReference type="VEuPathDB" id="AmoebaDB:ACA1_145520"/>
<protein>
    <submittedName>
        <fullName evidence="1">Uncharacterized protein</fullName>
    </submittedName>
</protein>
<reference evidence="1 2" key="1">
    <citation type="journal article" date="2013" name="Genome Biol.">
        <title>Genome of Acanthamoeba castellanii highlights extensive lateral gene transfer and early evolution of tyrosine kinase signaling.</title>
        <authorList>
            <person name="Clarke M."/>
            <person name="Lohan A.J."/>
            <person name="Liu B."/>
            <person name="Lagkouvardos I."/>
            <person name="Roy S."/>
            <person name="Zafar N."/>
            <person name="Bertelli C."/>
            <person name="Schilde C."/>
            <person name="Kianianmomeni A."/>
            <person name="Burglin T.R."/>
            <person name="Frech C."/>
            <person name="Turcotte B."/>
            <person name="Kopec K.O."/>
            <person name="Synnott J.M."/>
            <person name="Choo C."/>
            <person name="Paponov I."/>
            <person name="Finkler A."/>
            <person name="Soon Heng Tan C."/>
            <person name="Hutchins A.P."/>
            <person name="Weinmeier T."/>
            <person name="Rattei T."/>
            <person name="Chu J.S."/>
            <person name="Gimenez G."/>
            <person name="Irimia M."/>
            <person name="Rigden D.J."/>
            <person name="Fitzpatrick D.A."/>
            <person name="Lorenzo-Morales J."/>
            <person name="Bateman A."/>
            <person name="Chiu C.H."/>
            <person name="Tang P."/>
            <person name="Hegemann P."/>
            <person name="Fromm H."/>
            <person name="Raoult D."/>
            <person name="Greub G."/>
            <person name="Miranda-Saavedra D."/>
            <person name="Chen N."/>
            <person name="Nash P."/>
            <person name="Ginger M.L."/>
            <person name="Horn M."/>
            <person name="Schaap P."/>
            <person name="Caler L."/>
            <person name="Loftus B."/>
        </authorList>
    </citation>
    <scope>NUCLEOTIDE SEQUENCE [LARGE SCALE GENOMIC DNA]</scope>
    <source>
        <strain evidence="1 2">Neff</strain>
    </source>
</reference>
<dbReference type="GeneID" id="14911288"/>
<evidence type="ECO:0000313" key="2">
    <source>
        <dbReference type="Proteomes" id="UP000011083"/>
    </source>
</evidence>
<keyword evidence="2" id="KW-1185">Reference proteome</keyword>
<dbReference type="Proteomes" id="UP000011083">
    <property type="component" value="Unassembled WGS sequence"/>
</dbReference>
<accession>L8GFF2</accession>
<evidence type="ECO:0000313" key="1">
    <source>
        <dbReference type="EMBL" id="ELR10911.1"/>
    </source>
</evidence>
<dbReference type="KEGG" id="acan:ACA1_145520"/>
<dbReference type="EMBL" id="KB008171">
    <property type="protein sequence ID" value="ELR10911.1"/>
    <property type="molecule type" value="Genomic_DNA"/>
</dbReference>
<sequence>MMSGEAGEQLPLVVMVDFLADASIEAEVLKGVARVECWQVEGHHALPDHLHVHLSPHLFFYVGLFVITHP</sequence>